<sequence>MGGSAATPTPRPPHGHRHRHRRGRGLLRTVITSVAAAATAVVGLALPGQAQAAEPITVYLASDSTVQTYDPYWVPQAGWGQVFDRFFTDDVTIANHAIGGRSSRSFIEEGRLDAILGQIKPGDYLFVQFGHNDATVDRPERYTPPDDYKEFLRNDYIRGAKERGAIPVVVTPVSRRSFNADTGRFNVSFPQYVDRAIAVAQEENVPLIDLSASSRAYLDGIGPEEAKSVFLHVPAGVYPNRPTGTVDDTHFQEYGAIQMARLVAQDVAALNTPLAGRVTGAGTPGAVPAKPGGLAAQNISNQGARLTWNAVAGADIYRVQRKPQGAPDSQYTLATTSTLPLADIGGLAEGSAHQVRVIAVNARGESAPSDPLTLTTRSADHRYDFGPVGQVVAAGYTEVNTQTLYTAQRGYGFTSTANVIDRDRGGALDAVQRDFVAYFGGTYEFRADVPNGTYSATVHVGDLLGSARTVLAFEGVDHGQVSAGTGAVTKATFNGITVTDGQLNVTISGQTAHLNGLELTKVG</sequence>
<dbReference type="Gene3D" id="2.60.40.10">
    <property type="entry name" value="Immunoglobulins"/>
    <property type="match status" value="1"/>
</dbReference>
<dbReference type="Pfam" id="PF13472">
    <property type="entry name" value="Lipase_GDSL_2"/>
    <property type="match status" value="1"/>
</dbReference>
<dbReference type="Proteomes" id="UP000034034">
    <property type="component" value="Chromosome"/>
</dbReference>
<evidence type="ECO:0000256" key="6">
    <source>
        <dbReference type="SAM" id="Phobius"/>
    </source>
</evidence>
<dbReference type="InterPro" id="IPR037459">
    <property type="entry name" value="RhgT-like"/>
</dbReference>
<dbReference type="Pfam" id="PF00041">
    <property type="entry name" value="fn3"/>
    <property type="match status" value="1"/>
</dbReference>
<dbReference type="CDD" id="cd01821">
    <property type="entry name" value="Rhamnogalacturan_acetylesterase_like"/>
    <property type="match status" value="1"/>
</dbReference>
<keyword evidence="2" id="KW-0378">Hydrolase</keyword>
<keyword evidence="6" id="KW-0812">Transmembrane</keyword>
<dbReference type="CDD" id="cd00063">
    <property type="entry name" value="FN3"/>
    <property type="match status" value="1"/>
</dbReference>
<proteinExistence type="inferred from homology"/>
<reference evidence="8" key="1">
    <citation type="submission" date="2019-08" db="EMBL/GenBank/DDBJ databases">
        <title>Complete genome sequence of a mangrove-derived Streptomyces xiamenensis.</title>
        <authorList>
            <person name="Xu J."/>
        </authorList>
    </citation>
    <scope>NUCLEOTIDE SEQUENCE</scope>
    <source>
        <strain evidence="8">318</strain>
    </source>
</reference>
<dbReference type="SUPFAM" id="SSF49265">
    <property type="entry name" value="Fibronectin type III"/>
    <property type="match status" value="1"/>
</dbReference>
<protein>
    <submittedName>
        <fullName evidence="8">G-D-S-L family lipolytic protein</fullName>
    </submittedName>
</protein>
<dbReference type="EMBL" id="CP009922">
    <property type="protein sequence ID" value="AKG42356.1"/>
    <property type="molecule type" value="Genomic_DNA"/>
</dbReference>
<feature type="domain" description="Fibronectin type-III" evidence="7">
    <location>
        <begin position="290"/>
        <end position="379"/>
    </location>
</feature>
<keyword evidence="3" id="KW-0326">Glycosidase</keyword>
<dbReference type="KEGG" id="sxi:SXIM_09720"/>
<dbReference type="InterPro" id="IPR013783">
    <property type="entry name" value="Ig-like_fold"/>
</dbReference>
<name>A0A0F7CN62_9ACTN</name>
<gene>
    <name evidence="8" type="ORF">SXIM_09720</name>
</gene>
<dbReference type="Gene3D" id="2.60.120.430">
    <property type="entry name" value="Galactose-binding lectin"/>
    <property type="match status" value="1"/>
</dbReference>
<keyword evidence="9" id="KW-1185">Reference proteome</keyword>
<dbReference type="PROSITE" id="PS50853">
    <property type="entry name" value="FN3"/>
    <property type="match status" value="1"/>
</dbReference>
<dbReference type="PANTHER" id="PTHR43695:SF1">
    <property type="entry name" value="RHAMNOGALACTURONAN ACETYLESTERASE"/>
    <property type="match status" value="1"/>
</dbReference>
<feature type="transmembrane region" description="Helical" evidence="6">
    <location>
        <begin position="26"/>
        <end position="46"/>
    </location>
</feature>
<dbReference type="AlphaFoldDB" id="A0A0F7CN62"/>
<feature type="compositionally biased region" description="Basic residues" evidence="5">
    <location>
        <begin position="13"/>
        <end position="23"/>
    </location>
</feature>
<dbReference type="Pfam" id="PF21254">
    <property type="entry name" value="AGA-YXIM_GBD"/>
    <property type="match status" value="1"/>
</dbReference>
<dbReference type="InterPro" id="IPR049033">
    <property type="entry name" value="AGA-YXIM_GBD"/>
</dbReference>
<dbReference type="PATRIC" id="fig|408015.6.peg.1002"/>
<dbReference type="HOGENOM" id="CLU_520662_0_0_11"/>
<dbReference type="SMART" id="SM00060">
    <property type="entry name" value="FN3"/>
    <property type="match status" value="1"/>
</dbReference>
<evidence type="ECO:0000256" key="1">
    <source>
        <dbReference type="ARBA" id="ARBA00008668"/>
    </source>
</evidence>
<evidence type="ECO:0000256" key="4">
    <source>
        <dbReference type="ARBA" id="ARBA00023326"/>
    </source>
</evidence>
<dbReference type="InterPro" id="IPR036514">
    <property type="entry name" value="SGNH_hydro_sf"/>
</dbReference>
<dbReference type="PANTHER" id="PTHR43695">
    <property type="entry name" value="PUTATIVE (AFU_ORTHOLOGUE AFUA_2G17250)-RELATED"/>
    <property type="match status" value="1"/>
</dbReference>
<dbReference type="InterPro" id="IPR008979">
    <property type="entry name" value="Galactose-bd-like_sf"/>
</dbReference>
<dbReference type="InterPro" id="IPR003961">
    <property type="entry name" value="FN3_dom"/>
</dbReference>
<dbReference type="SUPFAM" id="SSF49785">
    <property type="entry name" value="Galactose-binding domain-like"/>
    <property type="match status" value="1"/>
</dbReference>
<dbReference type="InterPro" id="IPR036116">
    <property type="entry name" value="FN3_sf"/>
</dbReference>
<evidence type="ECO:0000259" key="7">
    <source>
        <dbReference type="PROSITE" id="PS50853"/>
    </source>
</evidence>
<dbReference type="Gene3D" id="3.40.50.1110">
    <property type="entry name" value="SGNH hydrolase"/>
    <property type="match status" value="1"/>
</dbReference>
<keyword evidence="6" id="KW-0472">Membrane</keyword>
<dbReference type="STRING" id="408015.SXIM_09720"/>
<keyword evidence="4" id="KW-0119">Carbohydrate metabolism</keyword>
<accession>A0A0F7CN62</accession>
<evidence type="ECO:0000256" key="3">
    <source>
        <dbReference type="ARBA" id="ARBA00023295"/>
    </source>
</evidence>
<comment type="similarity">
    <text evidence="1">Belongs to the 'GDSL' lipolytic enzyme family.</text>
</comment>
<dbReference type="GO" id="GO:0016798">
    <property type="term" value="F:hydrolase activity, acting on glycosyl bonds"/>
    <property type="evidence" value="ECO:0007669"/>
    <property type="project" value="UniProtKB-KW"/>
</dbReference>
<evidence type="ECO:0000256" key="2">
    <source>
        <dbReference type="ARBA" id="ARBA00022801"/>
    </source>
</evidence>
<evidence type="ECO:0000313" key="9">
    <source>
        <dbReference type="Proteomes" id="UP000034034"/>
    </source>
</evidence>
<keyword evidence="6" id="KW-1133">Transmembrane helix</keyword>
<dbReference type="InterPro" id="IPR013830">
    <property type="entry name" value="SGNH_hydro"/>
</dbReference>
<keyword evidence="4" id="KW-0624">Polysaccharide degradation</keyword>
<evidence type="ECO:0000256" key="5">
    <source>
        <dbReference type="SAM" id="MobiDB-lite"/>
    </source>
</evidence>
<evidence type="ECO:0000313" key="8">
    <source>
        <dbReference type="EMBL" id="AKG42356.1"/>
    </source>
</evidence>
<organism evidence="8 9">
    <name type="scientific">Streptomyces xiamenensis</name>
    <dbReference type="NCBI Taxonomy" id="408015"/>
    <lineage>
        <taxon>Bacteria</taxon>
        <taxon>Bacillati</taxon>
        <taxon>Actinomycetota</taxon>
        <taxon>Actinomycetes</taxon>
        <taxon>Kitasatosporales</taxon>
        <taxon>Streptomycetaceae</taxon>
        <taxon>Streptomyces</taxon>
    </lineage>
</organism>
<dbReference type="GO" id="GO:0000272">
    <property type="term" value="P:polysaccharide catabolic process"/>
    <property type="evidence" value="ECO:0007669"/>
    <property type="project" value="UniProtKB-KW"/>
</dbReference>
<dbReference type="SUPFAM" id="SSF52266">
    <property type="entry name" value="SGNH hydrolase"/>
    <property type="match status" value="1"/>
</dbReference>
<feature type="region of interest" description="Disordered" evidence="5">
    <location>
        <begin position="1"/>
        <end position="23"/>
    </location>
</feature>